<sequence length="368" mass="40921">MFNTPFPHAFGIDISDLSIKVVQLRNTSFKRHKPNYELVTARSIQLPYGLILDGEVQEPEPVRKYITHLLKGAPNQKQAISSPWAVASLPEKQSFLKIITIPKNLADIIDDDIRIAAKKHVPFEDASYYIDWQVISSIDGTEPTTTVMLAVTTKHVANTYTYLLESIGLGVVALEVESLAMARSLITAQKMYDGEARAILDIGASKTTFVIYDNESVQFSRVLGYSGEIVTTALEQKLHITHEEADALKKSMGLEYTKKDKKVWPVLLHTTESLIADITRSINFYYSHFPQANKITYITLSGGGSTLKKLPDVLTARLSIPTGYGHAWKNLSTKKKKDSIQADGLNYAVAIGLALRAADNPFIEYDMI</sequence>
<dbReference type="SUPFAM" id="SSF53067">
    <property type="entry name" value="Actin-like ATPase domain"/>
    <property type="match status" value="1"/>
</dbReference>
<proteinExistence type="predicted"/>
<name>A0A2M6W087_9BACT</name>
<dbReference type="CDD" id="cd24049">
    <property type="entry name" value="ASKHA_NBD_PilM"/>
    <property type="match status" value="1"/>
</dbReference>
<dbReference type="PANTHER" id="PTHR32432:SF3">
    <property type="entry name" value="ETHANOLAMINE UTILIZATION PROTEIN EUTJ"/>
    <property type="match status" value="1"/>
</dbReference>
<accession>A0A2M6W087</accession>
<dbReference type="Gene3D" id="3.30.1490.300">
    <property type="match status" value="1"/>
</dbReference>
<dbReference type="InterPro" id="IPR043129">
    <property type="entry name" value="ATPase_NBD"/>
</dbReference>
<dbReference type="PANTHER" id="PTHR32432">
    <property type="entry name" value="CELL DIVISION PROTEIN FTSA-RELATED"/>
    <property type="match status" value="1"/>
</dbReference>
<comment type="caution">
    <text evidence="1">The sequence shown here is derived from an EMBL/GenBank/DDBJ whole genome shotgun (WGS) entry which is preliminary data.</text>
</comment>
<dbReference type="Gene3D" id="3.30.420.40">
    <property type="match status" value="2"/>
</dbReference>
<evidence type="ECO:0000313" key="1">
    <source>
        <dbReference type="EMBL" id="PIT86196.1"/>
    </source>
</evidence>
<protein>
    <recommendedName>
        <fullName evidence="3">SHS2 domain-containing protein</fullName>
    </recommendedName>
</protein>
<dbReference type="EMBL" id="PFBZ01000192">
    <property type="protein sequence ID" value="PIT86196.1"/>
    <property type="molecule type" value="Genomic_DNA"/>
</dbReference>
<dbReference type="Proteomes" id="UP000229362">
    <property type="component" value="Unassembled WGS sequence"/>
</dbReference>
<reference evidence="2" key="1">
    <citation type="submission" date="2017-09" db="EMBL/GenBank/DDBJ databases">
        <title>Depth-based differentiation of microbial function through sediment-hosted aquifers and enrichment of novel symbionts in the deep terrestrial subsurface.</title>
        <authorList>
            <person name="Probst A.J."/>
            <person name="Ladd B."/>
            <person name="Jarett J.K."/>
            <person name="Geller-Mcgrath D.E."/>
            <person name="Sieber C.M.K."/>
            <person name="Emerson J.B."/>
            <person name="Anantharaman K."/>
            <person name="Thomas B.C."/>
            <person name="Malmstrom R."/>
            <person name="Stieglmeier M."/>
            <person name="Klingl A."/>
            <person name="Woyke T."/>
            <person name="Ryan C.M."/>
            <person name="Banfield J.F."/>
        </authorList>
    </citation>
    <scope>NUCLEOTIDE SEQUENCE [LARGE SCALE GENOMIC DNA]</scope>
</reference>
<dbReference type="AlphaFoldDB" id="A0A2M6W087"/>
<gene>
    <name evidence="1" type="ORF">COU33_04535</name>
</gene>
<dbReference type="InterPro" id="IPR050696">
    <property type="entry name" value="FtsA/MreB"/>
</dbReference>
<organism evidence="1 2">
    <name type="scientific">Candidatus Magasanikbacteria bacterium CG10_big_fil_rev_8_21_14_0_10_43_6</name>
    <dbReference type="NCBI Taxonomy" id="1974650"/>
    <lineage>
        <taxon>Bacteria</taxon>
        <taxon>Candidatus Magasanikiibacteriota</taxon>
    </lineage>
</organism>
<dbReference type="Pfam" id="PF11104">
    <property type="entry name" value="PilM_2"/>
    <property type="match status" value="1"/>
</dbReference>
<dbReference type="PIRSF" id="PIRSF019169">
    <property type="entry name" value="PilM"/>
    <property type="match status" value="1"/>
</dbReference>
<evidence type="ECO:0008006" key="3">
    <source>
        <dbReference type="Google" id="ProtNLM"/>
    </source>
</evidence>
<dbReference type="NCBIfam" id="TIGR01175">
    <property type="entry name" value="pilM"/>
    <property type="match status" value="1"/>
</dbReference>
<dbReference type="InterPro" id="IPR005883">
    <property type="entry name" value="PilM"/>
</dbReference>
<evidence type="ECO:0000313" key="2">
    <source>
        <dbReference type="Proteomes" id="UP000229362"/>
    </source>
</evidence>